<comment type="similarity">
    <text evidence="2">Belongs to the FAD-binding monooxygenase family.</text>
</comment>
<keyword evidence="6" id="KW-0560">Oxidoreductase</keyword>
<dbReference type="AlphaFoldDB" id="A0A8H6AHD7"/>
<comment type="caution">
    <text evidence="8">The sequence shown here is derived from an EMBL/GenBank/DDBJ whole genome shotgun (WGS) entry which is preliminary data.</text>
</comment>
<evidence type="ECO:0000256" key="4">
    <source>
        <dbReference type="ARBA" id="ARBA00022827"/>
    </source>
</evidence>
<proteinExistence type="inferred from homology"/>
<keyword evidence="3" id="KW-0285">Flavoprotein</keyword>
<keyword evidence="5" id="KW-0521">NADP</keyword>
<evidence type="ECO:0000256" key="1">
    <source>
        <dbReference type="ARBA" id="ARBA00001974"/>
    </source>
</evidence>
<evidence type="ECO:0000256" key="6">
    <source>
        <dbReference type="ARBA" id="ARBA00023002"/>
    </source>
</evidence>
<keyword evidence="9" id="KW-1185">Reference proteome</keyword>
<dbReference type="EMBL" id="JABFCT010000028">
    <property type="protein sequence ID" value="KAF5867454.1"/>
    <property type="molecule type" value="Genomic_DNA"/>
</dbReference>
<evidence type="ECO:0000256" key="2">
    <source>
        <dbReference type="ARBA" id="ARBA00010139"/>
    </source>
</evidence>
<comment type="cofactor">
    <cofactor evidence="1">
        <name>FAD</name>
        <dbReference type="ChEBI" id="CHEBI:57692"/>
    </cofactor>
</comment>
<evidence type="ECO:0000256" key="7">
    <source>
        <dbReference type="ARBA" id="ARBA00023033"/>
    </source>
</evidence>
<dbReference type="Gene3D" id="3.50.50.60">
    <property type="entry name" value="FAD/NAD(P)-binding domain"/>
    <property type="match status" value="1"/>
</dbReference>
<protein>
    <submittedName>
        <fullName evidence="8">Putative cyclopentanone -monooxygenase protein</fullName>
    </submittedName>
</protein>
<evidence type="ECO:0000256" key="3">
    <source>
        <dbReference type="ARBA" id="ARBA00022630"/>
    </source>
</evidence>
<dbReference type="SUPFAM" id="SSF51905">
    <property type="entry name" value="FAD/NAD(P)-binding domain"/>
    <property type="match status" value="1"/>
</dbReference>
<dbReference type="InterPro" id="IPR050775">
    <property type="entry name" value="FAD-binding_Monooxygenases"/>
</dbReference>
<dbReference type="GeneID" id="59264452"/>
<dbReference type="OrthoDB" id="66881at2759"/>
<dbReference type="Proteomes" id="UP000531561">
    <property type="component" value="Unassembled WGS sequence"/>
</dbReference>
<keyword evidence="4" id="KW-0274">FAD</keyword>
<dbReference type="PANTHER" id="PTHR43098">
    <property type="entry name" value="L-ORNITHINE N(5)-MONOOXYGENASE-RELATED"/>
    <property type="match status" value="1"/>
</dbReference>
<dbReference type="RefSeq" id="XP_037186403.1">
    <property type="nucleotide sequence ID" value="XM_037340760.1"/>
</dbReference>
<dbReference type="PANTHER" id="PTHR43098:SF3">
    <property type="entry name" value="L-ORNITHINE N(5)-MONOOXYGENASE-RELATED"/>
    <property type="match status" value="1"/>
</dbReference>
<keyword evidence="7 8" id="KW-0503">Monooxygenase</keyword>
<name>A0A8H6AHD7_9HELO</name>
<evidence type="ECO:0000313" key="9">
    <source>
        <dbReference type="Proteomes" id="UP000531561"/>
    </source>
</evidence>
<accession>A0A8H6AHD7</accession>
<reference evidence="8 9" key="1">
    <citation type="journal article" date="2020" name="Phytopathology">
        <title>A high-quality genome resource of Botrytis fragariae, a new and rapidly spreading fungal pathogen causing strawberry gray mold in the U.S.A.</title>
        <authorList>
            <person name="Wu Y."/>
            <person name="Saski C.A."/>
            <person name="Schnabel G."/>
            <person name="Xiao S."/>
            <person name="Hu M."/>
        </authorList>
    </citation>
    <scope>NUCLEOTIDE SEQUENCE [LARGE SCALE GENOMIC DNA]</scope>
    <source>
        <strain evidence="8 9">BVB16</strain>
    </source>
</reference>
<evidence type="ECO:0000256" key="5">
    <source>
        <dbReference type="ARBA" id="ARBA00022857"/>
    </source>
</evidence>
<sequence length="287" mass="32956">MRRCLPLVSNPMRLKQDIQFNVRVTHGQFREDRWYTTTIACPEPGTVPHIASFLGLESFQGTVTHSYKWPEEGTGASGVQIVQDWAKRADHLTVFQRTPNTVLPMHPEGWHQDPKMTREEFSNYRRTHSSGVDYQSLSTNTFDTVNPAERHTLREHPWHTGGMRYVYANYQNVMINRAANREIYDFWAQKFRSRIKNPRKRDLWRPSSLYTLWARKDLPVKSITMTSSIVGLRSTSIYSFQAGGFTATDGQFYLLDIVALATGFDTITGGLTHVVLHSVDGESLKDQ</sequence>
<gene>
    <name evidence="8" type="ORF">Bfra_010428</name>
</gene>
<organism evidence="8 9">
    <name type="scientific">Botrytis fragariae</name>
    <dbReference type="NCBI Taxonomy" id="1964551"/>
    <lineage>
        <taxon>Eukaryota</taxon>
        <taxon>Fungi</taxon>
        <taxon>Dikarya</taxon>
        <taxon>Ascomycota</taxon>
        <taxon>Pezizomycotina</taxon>
        <taxon>Leotiomycetes</taxon>
        <taxon>Helotiales</taxon>
        <taxon>Sclerotiniaceae</taxon>
        <taxon>Botrytis</taxon>
    </lineage>
</organism>
<dbReference type="InterPro" id="IPR036188">
    <property type="entry name" value="FAD/NAD-bd_sf"/>
</dbReference>
<dbReference type="GO" id="GO:0004497">
    <property type="term" value="F:monooxygenase activity"/>
    <property type="evidence" value="ECO:0007669"/>
    <property type="project" value="UniProtKB-KW"/>
</dbReference>
<evidence type="ECO:0000313" key="8">
    <source>
        <dbReference type="EMBL" id="KAF5867454.1"/>
    </source>
</evidence>